<dbReference type="InterPro" id="IPR012340">
    <property type="entry name" value="NA-bd_OB-fold"/>
</dbReference>
<feature type="domain" description="RNA polymerase Rpb7-like N-terminal" evidence="6">
    <location>
        <begin position="9"/>
        <end position="64"/>
    </location>
</feature>
<evidence type="ECO:0000259" key="7">
    <source>
        <dbReference type="Pfam" id="PF08292"/>
    </source>
</evidence>
<dbReference type="GO" id="GO:0005666">
    <property type="term" value="C:RNA polymerase III complex"/>
    <property type="evidence" value="ECO:0007669"/>
    <property type="project" value="TreeGrafter"/>
</dbReference>
<dbReference type="InterPro" id="IPR005576">
    <property type="entry name" value="Rpb7-like_N"/>
</dbReference>
<keyword evidence="4" id="KW-0804">Transcription</keyword>
<evidence type="ECO:0000256" key="4">
    <source>
        <dbReference type="ARBA" id="ARBA00023163"/>
    </source>
</evidence>
<evidence type="ECO:0000259" key="6">
    <source>
        <dbReference type="Pfam" id="PF03876"/>
    </source>
</evidence>
<dbReference type="GO" id="GO:0006384">
    <property type="term" value="P:transcription initiation at RNA polymerase III promoter"/>
    <property type="evidence" value="ECO:0007669"/>
    <property type="project" value="TreeGrafter"/>
</dbReference>
<dbReference type="Pfam" id="PF08292">
    <property type="entry name" value="RNA_pol_Rbc25"/>
    <property type="match status" value="1"/>
</dbReference>
<protein>
    <submittedName>
        <fullName evidence="8">DNA-directed RNA polymerase III subunit RPC8</fullName>
    </submittedName>
</protein>
<dbReference type="PANTHER" id="PTHR12709">
    <property type="entry name" value="DNA-DIRECTED RNA POLYMERASE II, III"/>
    <property type="match status" value="1"/>
</dbReference>
<name>A0A6G1SEP4_9ACAR</name>
<dbReference type="Gene3D" id="2.40.50.140">
    <property type="entry name" value="Nucleic acid-binding proteins"/>
    <property type="match status" value="1"/>
</dbReference>
<keyword evidence="5" id="KW-0539">Nucleus</keyword>
<dbReference type="InterPro" id="IPR045113">
    <property type="entry name" value="Rpb7-like"/>
</dbReference>
<dbReference type="Pfam" id="PF03876">
    <property type="entry name" value="SHS2_Rpb7-N"/>
    <property type="match status" value="1"/>
</dbReference>
<evidence type="ECO:0000313" key="8">
    <source>
        <dbReference type="EMBL" id="MDE48637.1"/>
    </source>
</evidence>
<comment type="similarity">
    <text evidence="2">Belongs to the eukaryotic RPB7/RPC8 RNA polymerase subunit family.</text>
</comment>
<evidence type="ECO:0000256" key="2">
    <source>
        <dbReference type="ARBA" id="ARBA00009307"/>
    </source>
</evidence>
<dbReference type="InterPro" id="IPR013238">
    <property type="entry name" value="RNA_pol_III_Rbc25"/>
</dbReference>
<gene>
    <name evidence="8" type="primary">POLR3H</name>
    <name evidence="8" type="ORF">g.17311</name>
</gene>
<keyword evidence="3 8" id="KW-0240">DNA-directed RNA polymerase</keyword>
<dbReference type="InterPro" id="IPR036898">
    <property type="entry name" value="RNA_pol_Rpb7-like_N_sf"/>
</dbReference>
<organism evidence="8">
    <name type="scientific">Aceria tosichella</name>
    <name type="common">wheat curl mite</name>
    <dbReference type="NCBI Taxonomy" id="561515"/>
    <lineage>
        <taxon>Eukaryota</taxon>
        <taxon>Metazoa</taxon>
        <taxon>Ecdysozoa</taxon>
        <taxon>Arthropoda</taxon>
        <taxon>Chelicerata</taxon>
        <taxon>Arachnida</taxon>
        <taxon>Acari</taxon>
        <taxon>Acariformes</taxon>
        <taxon>Trombidiformes</taxon>
        <taxon>Prostigmata</taxon>
        <taxon>Eupodina</taxon>
        <taxon>Eriophyoidea</taxon>
        <taxon>Eriophyidae</taxon>
        <taxon>Eriophyinae</taxon>
        <taxon>Aceriini</taxon>
        <taxon>Aceria</taxon>
    </lineage>
</organism>
<dbReference type="PANTHER" id="PTHR12709:SF1">
    <property type="entry name" value="DNA-DIRECTED RNA POLYMERASE III SUBUNIT RPC8"/>
    <property type="match status" value="1"/>
</dbReference>
<proteinExistence type="inferred from homology"/>
<dbReference type="SUPFAM" id="SSF50249">
    <property type="entry name" value="Nucleic acid-binding proteins"/>
    <property type="match status" value="1"/>
</dbReference>
<feature type="domain" description="RNA polymerase III subunit Rpc25" evidence="7">
    <location>
        <begin position="83"/>
        <end position="207"/>
    </location>
</feature>
<evidence type="ECO:0000256" key="1">
    <source>
        <dbReference type="ARBA" id="ARBA00004123"/>
    </source>
</evidence>
<accession>A0A6G1SEP4</accession>
<comment type="subcellular location">
    <subcellularLocation>
        <location evidence="1">Nucleus</location>
    </subcellularLocation>
</comment>
<dbReference type="AlphaFoldDB" id="A0A6G1SEP4"/>
<dbReference type="Gene3D" id="3.30.1490.120">
    <property type="entry name" value="RNA polymerase Rpb7-like, N-terminal domain"/>
    <property type="match status" value="1"/>
</dbReference>
<reference evidence="8" key="1">
    <citation type="submission" date="2018-10" db="EMBL/GenBank/DDBJ databases">
        <title>Transcriptome assembly of Aceria tosichella (Wheat curl mite) Type 2.</title>
        <authorList>
            <person name="Scully E.D."/>
            <person name="Geib S.M."/>
            <person name="Palmer N.A."/>
            <person name="Gupta A.K."/>
            <person name="Sarath G."/>
            <person name="Tatineni S."/>
        </authorList>
    </citation>
    <scope>NUCLEOTIDE SEQUENCE</scope>
    <source>
        <strain evidence="8">LincolnNE</strain>
    </source>
</reference>
<evidence type="ECO:0000256" key="5">
    <source>
        <dbReference type="ARBA" id="ARBA00023242"/>
    </source>
</evidence>
<sequence>MFLLTTFQDIIKVPASQLGAPIEEELANIINLRLANKVVHNVGLVICLKDVIDVGESHVHTGDGAIYTKCTFRMVVFRPQVGEVLCGTLRSSSKEGLNISLGFFDSIIVPPQYLNEPSKFDETDQTWTWNYEDEGNTHVLRLEIGETIRFRVHNEEFVDVSPTGPTSVVGNSTALQVAKATDSDRKEIPYTIVGSICESGLGLVKWWS</sequence>
<dbReference type="CDD" id="cd04330">
    <property type="entry name" value="RNAP_III_Rpc25_N"/>
    <property type="match status" value="1"/>
</dbReference>
<dbReference type="SUPFAM" id="SSF88798">
    <property type="entry name" value="N-terminal, heterodimerisation domain of RBP7 (RpoE)"/>
    <property type="match status" value="1"/>
</dbReference>
<dbReference type="EMBL" id="GGYP01003866">
    <property type="protein sequence ID" value="MDE48637.1"/>
    <property type="molecule type" value="Transcribed_RNA"/>
</dbReference>
<evidence type="ECO:0000256" key="3">
    <source>
        <dbReference type="ARBA" id="ARBA00022478"/>
    </source>
</evidence>